<dbReference type="AlphaFoldDB" id="A0A4D7Z4B1"/>
<reference evidence="1 2" key="1">
    <citation type="submission" date="2019-04" db="EMBL/GenBank/DDBJ databases">
        <title>Complete genome sequence of Agrobacterium tumefaciens CFBP7129.</title>
        <authorList>
            <person name="Haryono M."/>
            <person name="Lin Y.-C."/>
            <person name="Lai E.-M."/>
            <person name="Kuo C.-H."/>
        </authorList>
    </citation>
    <scope>NUCLEOTIDE SEQUENCE [LARGE SCALE GENOMIC DNA]</scope>
    <source>
        <strain evidence="1 2">CFBP7129</strain>
    </source>
</reference>
<proteinExistence type="predicted"/>
<gene>
    <name evidence="1" type="ORF">CFBP7129_25395</name>
</gene>
<protein>
    <submittedName>
        <fullName evidence="1">Uncharacterized protein</fullName>
    </submittedName>
</protein>
<evidence type="ECO:0000313" key="2">
    <source>
        <dbReference type="Proteomes" id="UP000298649"/>
    </source>
</evidence>
<dbReference type="EMBL" id="CP039923">
    <property type="protein sequence ID" value="QCL97433.1"/>
    <property type="molecule type" value="Genomic_DNA"/>
</dbReference>
<evidence type="ECO:0000313" key="1">
    <source>
        <dbReference type="EMBL" id="QCL97433.1"/>
    </source>
</evidence>
<accession>A0A4D7Z4B1</accession>
<dbReference type="RefSeq" id="WP_137005849.1">
    <property type="nucleotide sequence ID" value="NZ_CP039923.1"/>
</dbReference>
<dbReference type="Proteomes" id="UP000298649">
    <property type="component" value="Chromosome linear"/>
</dbReference>
<name>A0A4D7Z4B1_AGRTU</name>
<sequence length="79" mass="8802">MNSFWVEFADGTTIGKIDAGLKAVPAIDPELQDDTWFFDAEWGTSQKDLNNLKGRIETKSGRNSVSDIGLQADDKIRQK</sequence>
<organism evidence="1 2">
    <name type="scientific">Agrobacterium tumefaciens</name>
    <dbReference type="NCBI Taxonomy" id="358"/>
    <lineage>
        <taxon>Bacteria</taxon>
        <taxon>Pseudomonadati</taxon>
        <taxon>Pseudomonadota</taxon>
        <taxon>Alphaproteobacteria</taxon>
        <taxon>Hyphomicrobiales</taxon>
        <taxon>Rhizobiaceae</taxon>
        <taxon>Rhizobium/Agrobacterium group</taxon>
        <taxon>Agrobacterium</taxon>
        <taxon>Agrobacterium tumefaciens complex</taxon>
    </lineage>
</organism>